<gene>
    <name evidence="13" type="ORF">G6N73_34280</name>
</gene>
<evidence type="ECO:0000256" key="11">
    <source>
        <dbReference type="ARBA" id="ARBA00049091"/>
    </source>
</evidence>
<proteinExistence type="inferred from homology"/>
<evidence type="ECO:0000313" key="14">
    <source>
        <dbReference type="Proteomes" id="UP001642900"/>
    </source>
</evidence>
<dbReference type="EC" id="1.11.1.24" evidence="2"/>
<comment type="similarity">
    <text evidence="9">Belongs to the peroxiredoxin family. BCP/PrxQ subfamily.</text>
</comment>
<dbReference type="EMBL" id="JAAKZF010000165">
    <property type="protein sequence ID" value="NGO55998.1"/>
    <property type="molecule type" value="Genomic_DNA"/>
</dbReference>
<dbReference type="PROSITE" id="PS51352">
    <property type="entry name" value="THIOREDOXIN_2"/>
    <property type="match status" value="1"/>
</dbReference>
<keyword evidence="14" id="KW-1185">Reference proteome</keyword>
<dbReference type="Pfam" id="PF00578">
    <property type="entry name" value="AhpC-TSA"/>
    <property type="match status" value="1"/>
</dbReference>
<dbReference type="GO" id="GO:0008379">
    <property type="term" value="F:thioredoxin peroxidase activity"/>
    <property type="evidence" value="ECO:0007669"/>
    <property type="project" value="TreeGrafter"/>
</dbReference>
<evidence type="ECO:0000256" key="7">
    <source>
        <dbReference type="ARBA" id="ARBA00023284"/>
    </source>
</evidence>
<evidence type="ECO:0000256" key="1">
    <source>
        <dbReference type="ARBA" id="ARBA00003330"/>
    </source>
</evidence>
<dbReference type="Gene3D" id="3.40.30.10">
    <property type="entry name" value="Glutaredoxin"/>
    <property type="match status" value="1"/>
</dbReference>
<comment type="function">
    <text evidence="1">Thiol-specific peroxidase that catalyzes the reduction of hydrogen peroxide and organic hydroperoxides to water and alcohols, respectively. Plays a role in cell protection against oxidative stress by detoxifying peroxides and as sensor of hydrogen peroxide-mediated signaling events.</text>
</comment>
<evidence type="ECO:0000256" key="4">
    <source>
        <dbReference type="ARBA" id="ARBA00022862"/>
    </source>
</evidence>
<keyword evidence="5" id="KW-0560">Oxidoreductase</keyword>
<dbReference type="GO" id="GO:0045454">
    <property type="term" value="P:cell redox homeostasis"/>
    <property type="evidence" value="ECO:0007669"/>
    <property type="project" value="TreeGrafter"/>
</dbReference>
<dbReference type="PANTHER" id="PTHR42801">
    <property type="entry name" value="THIOREDOXIN-DEPENDENT PEROXIDE REDUCTASE"/>
    <property type="match status" value="1"/>
</dbReference>
<evidence type="ECO:0000256" key="8">
    <source>
        <dbReference type="ARBA" id="ARBA00032824"/>
    </source>
</evidence>
<keyword evidence="4" id="KW-0049">Antioxidant</keyword>
<evidence type="ECO:0000256" key="2">
    <source>
        <dbReference type="ARBA" id="ARBA00013017"/>
    </source>
</evidence>
<evidence type="ECO:0000256" key="9">
    <source>
        <dbReference type="ARBA" id="ARBA00038489"/>
    </source>
</evidence>
<evidence type="ECO:0000256" key="6">
    <source>
        <dbReference type="ARBA" id="ARBA00023157"/>
    </source>
</evidence>
<evidence type="ECO:0000256" key="10">
    <source>
        <dbReference type="ARBA" id="ARBA00042639"/>
    </source>
</evidence>
<dbReference type="Proteomes" id="UP001642900">
    <property type="component" value="Unassembled WGS sequence"/>
</dbReference>
<keyword evidence="6" id="KW-1015">Disulfide bond</keyword>
<keyword evidence="3" id="KW-0575">Peroxidase</keyword>
<organism evidence="13 14">
    <name type="scientific">Allomesorhizobium camelthorni</name>
    <dbReference type="NCBI Taxonomy" id="475069"/>
    <lineage>
        <taxon>Bacteria</taxon>
        <taxon>Pseudomonadati</taxon>
        <taxon>Pseudomonadota</taxon>
        <taxon>Alphaproteobacteria</taxon>
        <taxon>Hyphomicrobiales</taxon>
        <taxon>Phyllobacteriaceae</taxon>
        <taxon>Allomesorhizobium</taxon>
    </lineage>
</organism>
<protein>
    <recommendedName>
        <fullName evidence="2">thioredoxin-dependent peroxiredoxin</fullName>
        <ecNumber evidence="2">1.11.1.24</ecNumber>
    </recommendedName>
    <alternativeName>
        <fullName evidence="8">Thioredoxin peroxidase</fullName>
    </alternativeName>
    <alternativeName>
        <fullName evidence="10">Thioredoxin-dependent peroxiredoxin Bcp</fullName>
    </alternativeName>
</protein>
<evidence type="ECO:0000256" key="5">
    <source>
        <dbReference type="ARBA" id="ARBA00023002"/>
    </source>
</evidence>
<comment type="catalytic activity">
    <reaction evidence="11">
        <text>a hydroperoxide + [thioredoxin]-dithiol = an alcohol + [thioredoxin]-disulfide + H2O</text>
        <dbReference type="Rhea" id="RHEA:62620"/>
        <dbReference type="Rhea" id="RHEA-COMP:10698"/>
        <dbReference type="Rhea" id="RHEA-COMP:10700"/>
        <dbReference type="ChEBI" id="CHEBI:15377"/>
        <dbReference type="ChEBI" id="CHEBI:29950"/>
        <dbReference type="ChEBI" id="CHEBI:30879"/>
        <dbReference type="ChEBI" id="CHEBI:35924"/>
        <dbReference type="ChEBI" id="CHEBI:50058"/>
        <dbReference type="EC" id="1.11.1.24"/>
    </reaction>
</comment>
<dbReference type="InterPro" id="IPR000866">
    <property type="entry name" value="AhpC/TSA"/>
</dbReference>
<dbReference type="PANTHER" id="PTHR42801:SF7">
    <property type="entry name" value="SLL1159 PROTEIN"/>
    <property type="match status" value="1"/>
</dbReference>
<evidence type="ECO:0000256" key="3">
    <source>
        <dbReference type="ARBA" id="ARBA00022559"/>
    </source>
</evidence>
<dbReference type="GO" id="GO:0034599">
    <property type="term" value="P:cellular response to oxidative stress"/>
    <property type="evidence" value="ECO:0007669"/>
    <property type="project" value="TreeGrafter"/>
</dbReference>
<evidence type="ECO:0000313" key="13">
    <source>
        <dbReference type="EMBL" id="NGO55998.1"/>
    </source>
</evidence>
<dbReference type="InterPro" id="IPR013766">
    <property type="entry name" value="Thioredoxin_domain"/>
</dbReference>
<dbReference type="InterPro" id="IPR036249">
    <property type="entry name" value="Thioredoxin-like_sf"/>
</dbReference>
<feature type="domain" description="Thioredoxin" evidence="12">
    <location>
        <begin position="43"/>
        <end position="216"/>
    </location>
</feature>
<sequence length="220" mass="24401">MHLQDGLDAVRDEDYKNTPPHIWRVRQEARDELVASGIAERAIHAGDHAPSFRLRDPDGNVVSSYDLLNSGPVVIVFYRGRWCPYCSLDLPAIQAVAHELRSLGASIVAVSPQSAQESRATERMHGLSFPSVVDRGGKLARAFGLRWKLSRELRAAELECGLDFAIVNGEPSWTLPMPARFVISPDGIVEYADISADHTRRGDPSELFPVLSQIRARLLH</sequence>
<dbReference type="InterPro" id="IPR050924">
    <property type="entry name" value="Peroxiredoxin_BCP/PrxQ"/>
</dbReference>
<accession>A0A6G4WNP1</accession>
<keyword evidence="7" id="KW-0676">Redox-active center</keyword>
<comment type="caution">
    <text evidence="13">The sequence shown here is derived from an EMBL/GenBank/DDBJ whole genome shotgun (WGS) entry which is preliminary data.</text>
</comment>
<evidence type="ECO:0000259" key="12">
    <source>
        <dbReference type="PROSITE" id="PS51352"/>
    </source>
</evidence>
<dbReference type="SUPFAM" id="SSF52833">
    <property type="entry name" value="Thioredoxin-like"/>
    <property type="match status" value="1"/>
</dbReference>
<reference evidence="13 14" key="1">
    <citation type="submission" date="2020-02" db="EMBL/GenBank/DDBJ databases">
        <title>Genome sequence of strain CCNWXJ40-4.</title>
        <authorList>
            <person name="Gao J."/>
            <person name="Sun J."/>
        </authorList>
    </citation>
    <scope>NUCLEOTIDE SEQUENCE [LARGE SCALE GENOMIC DNA]</scope>
    <source>
        <strain evidence="13 14">CCNWXJ 40-4</strain>
    </source>
</reference>
<name>A0A6G4WNP1_9HYPH</name>
<dbReference type="AlphaFoldDB" id="A0A6G4WNP1"/>
<dbReference type="GO" id="GO:0005737">
    <property type="term" value="C:cytoplasm"/>
    <property type="evidence" value="ECO:0007669"/>
    <property type="project" value="TreeGrafter"/>
</dbReference>
<dbReference type="CDD" id="cd02970">
    <property type="entry name" value="PRX_like2"/>
    <property type="match status" value="1"/>
</dbReference>